<dbReference type="InterPro" id="IPR023346">
    <property type="entry name" value="Lysozyme-like_dom_sf"/>
</dbReference>
<dbReference type="InterPro" id="IPR001264">
    <property type="entry name" value="Glyco_trans_51"/>
</dbReference>
<keyword evidence="1" id="KW-0808">Transferase</keyword>
<dbReference type="GO" id="GO:0030288">
    <property type="term" value="C:outer membrane-bounded periplasmic space"/>
    <property type="evidence" value="ECO:0007669"/>
    <property type="project" value="TreeGrafter"/>
</dbReference>
<protein>
    <submittedName>
        <fullName evidence="4">Penicillin-binding protein</fullName>
    </submittedName>
</protein>
<dbReference type="PANTHER" id="PTHR32282:SF33">
    <property type="entry name" value="PEPTIDOGLYCAN GLYCOSYLTRANSFERASE"/>
    <property type="match status" value="1"/>
</dbReference>
<evidence type="ECO:0000256" key="1">
    <source>
        <dbReference type="ARBA" id="ARBA00022679"/>
    </source>
</evidence>
<dbReference type="GO" id="GO:0009252">
    <property type="term" value="P:peptidoglycan biosynthetic process"/>
    <property type="evidence" value="ECO:0007669"/>
    <property type="project" value="TreeGrafter"/>
</dbReference>
<keyword evidence="2" id="KW-0472">Membrane</keyword>
<evidence type="ECO:0000256" key="2">
    <source>
        <dbReference type="SAM" id="Phobius"/>
    </source>
</evidence>
<dbReference type="STRING" id="1862672.BO225_01100"/>
<dbReference type="PANTHER" id="PTHR32282">
    <property type="entry name" value="BINDING PROTEIN TRANSPEPTIDASE, PUTATIVE-RELATED"/>
    <property type="match status" value="1"/>
</dbReference>
<dbReference type="Proteomes" id="UP000186705">
    <property type="component" value="Unassembled WGS sequence"/>
</dbReference>
<dbReference type="InterPro" id="IPR050396">
    <property type="entry name" value="Glycosyltr_51/Transpeptidase"/>
</dbReference>
<feature type="transmembrane region" description="Helical" evidence="2">
    <location>
        <begin position="7"/>
        <end position="28"/>
    </location>
</feature>
<comment type="caution">
    <text evidence="4">The sequence shown here is derived from an EMBL/GenBank/DDBJ whole genome shotgun (WGS) entry which is preliminary data.</text>
</comment>
<dbReference type="RefSeq" id="WP_076340451.1">
    <property type="nucleotide sequence ID" value="NZ_CAJTMI010000031.1"/>
</dbReference>
<keyword evidence="2" id="KW-1133">Transmembrane helix</keyword>
<proteinExistence type="predicted"/>
<name>A0A1U7NQD4_9FIRM</name>
<keyword evidence="5" id="KW-1185">Reference proteome</keyword>
<gene>
    <name evidence="4" type="ORF">BO225_01100</name>
</gene>
<sequence length="233" mass="26313">MKRFIKFIVKCVLLFFLCAGAFFGYSGYKQYKDLTSNKNVAQIVETIEASPDFIPYEQLPKTLVDATVAIEDRRFFYHHGVDYIGIVRAVASQFVPGMLESGGSTISQQTVKNMYGLFDFSLQRKVAEIFLANDLENTCSKEEIFALYVNIINYGNGYTGIYEASSGYFGLYPQQMNEGQCAILAGIPQSPANYDLVTHFDKAKNRQRLVLEAMVENGYLSQTEAEQVWLMPI</sequence>
<dbReference type="SUPFAM" id="SSF53955">
    <property type="entry name" value="Lysozyme-like"/>
    <property type="match status" value="1"/>
</dbReference>
<dbReference type="OrthoDB" id="9766909at2"/>
<dbReference type="AlphaFoldDB" id="A0A1U7NQD4"/>
<accession>A0A1U7NQD4</accession>
<dbReference type="EMBL" id="MPKA01000034">
    <property type="protein sequence ID" value="OLU47845.1"/>
    <property type="molecule type" value="Genomic_DNA"/>
</dbReference>
<dbReference type="GO" id="GO:0008955">
    <property type="term" value="F:peptidoglycan glycosyltransferase activity"/>
    <property type="evidence" value="ECO:0007669"/>
    <property type="project" value="TreeGrafter"/>
</dbReference>
<evidence type="ECO:0000259" key="3">
    <source>
        <dbReference type="Pfam" id="PF00912"/>
    </source>
</evidence>
<keyword evidence="2" id="KW-0812">Transmembrane</keyword>
<dbReference type="InterPro" id="IPR036950">
    <property type="entry name" value="PBP_transglycosylase"/>
</dbReference>
<dbReference type="Gene3D" id="1.10.3810.10">
    <property type="entry name" value="Biosynthetic peptidoglycan transglycosylase-like"/>
    <property type="match status" value="1"/>
</dbReference>
<evidence type="ECO:0000313" key="4">
    <source>
        <dbReference type="EMBL" id="OLU47845.1"/>
    </source>
</evidence>
<feature type="domain" description="Glycosyl transferase family 51" evidence="3">
    <location>
        <begin position="48"/>
        <end position="214"/>
    </location>
</feature>
<dbReference type="GeneID" id="78274550"/>
<organism evidence="4 5">
    <name type="scientific">Dubosiella newyorkensis</name>
    <dbReference type="NCBI Taxonomy" id="1862672"/>
    <lineage>
        <taxon>Bacteria</taxon>
        <taxon>Bacillati</taxon>
        <taxon>Bacillota</taxon>
        <taxon>Erysipelotrichia</taxon>
        <taxon>Erysipelotrichales</taxon>
        <taxon>Erysipelotrichaceae</taxon>
        <taxon>Dubosiella</taxon>
    </lineage>
</organism>
<dbReference type="Pfam" id="PF00912">
    <property type="entry name" value="Transgly"/>
    <property type="match status" value="1"/>
</dbReference>
<evidence type="ECO:0000313" key="5">
    <source>
        <dbReference type="Proteomes" id="UP000186705"/>
    </source>
</evidence>
<reference evidence="4 5" key="1">
    <citation type="submission" date="2016-11" db="EMBL/GenBank/DDBJ databases">
        <title>Description of two novel members of the family Erysipelotrichaceae: Ileibacterium lipovorans gen. nov., sp. nov. and Dubosiella newyorkensis, gen. nov., sp. nov.</title>
        <authorList>
            <person name="Cox L.M."/>
            <person name="Sohn J."/>
            <person name="Tyrrell K.L."/>
            <person name="Citron D.M."/>
            <person name="Lawson P.A."/>
            <person name="Patel N.B."/>
            <person name="Iizumi T."/>
            <person name="Perez-Perez G.I."/>
            <person name="Goldstein E.J."/>
            <person name="Blaser M.J."/>
        </authorList>
    </citation>
    <scope>NUCLEOTIDE SEQUENCE [LARGE SCALE GENOMIC DNA]</scope>
    <source>
        <strain evidence="4 5">NYU-BL-A4</strain>
    </source>
</reference>